<dbReference type="EMBL" id="LWDG02000099">
    <property type="protein sequence ID" value="KAE8269323.1"/>
    <property type="molecule type" value="Genomic_DNA"/>
</dbReference>
<reference evidence="1" key="2">
    <citation type="journal article" date="2019" name="IMA Fungus">
        <title>Genome sequencing and comparison of five Tilletia species to identify candidate genes for the detection of regulated species infecting wheat.</title>
        <authorList>
            <person name="Nguyen H.D.T."/>
            <person name="Sultana T."/>
            <person name="Kesanakurti P."/>
            <person name="Hambleton S."/>
        </authorList>
    </citation>
    <scope>NUCLEOTIDE SEQUENCE</scope>
    <source>
        <strain evidence="1">DAOMC 236422</strain>
    </source>
</reference>
<reference evidence="1" key="1">
    <citation type="submission" date="2016-04" db="EMBL/GenBank/DDBJ databases">
        <authorList>
            <person name="Nguyen H.D."/>
            <person name="Samba Siva P."/>
            <person name="Cullis J."/>
            <person name="Levesque C.A."/>
            <person name="Hambleton S."/>
        </authorList>
    </citation>
    <scope>NUCLEOTIDE SEQUENCE</scope>
    <source>
        <strain evidence="1">DAOMC 236422</strain>
    </source>
</reference>
<dbReference type="Proteomes" id="UP000078113">
    <property type="component" value="Unassembled WGS sequence"/>
</dbReference>
<organism evidence="1 2">
    <name type="scientific">Tilletia walkeri</name>
    <dbReference type="NCBI Taxonomy" id="117179"/>
    <lineage>
        <taxon>Eukaryota</taxon>
        <taxon>Fungi</taxon>
        <taxon>Dikarya</taxon>
        <taxon>Basidiomycota</taxon>
        <taxon>Ustilaginomycotina</taxon>
        <taxon>Exobasidiomycetes</taxon>
        <taxon>Tilletiales</taxon>
        <taxon>Tilletiaceae</taxon>
        <taxon>Tilletia</taxon>
    </lineage>
</organism>
<comment type="caution">
    <text evidence="1">The sequence shown here is derived from an EMBL/GenBank/DDBJ whole genome shotgun (WGS) entry which is preliminary data.</text>
</comment>
<accession>A0A8X7T5Z7</accession>
<evidence type="ECO:0000313" key="1">
    <source>
        <dbReference type="EMBL" id="KAE8269323.1"/>
    </source>
</evidence>
<protein>
    <submittedName>
        <fullName evidence="1">Uncharacterized protein</fullName>
    </submittedName>
</protein>
<gene>
    <name evidence="1" type="ORF">A4X09_0g3025</name>
</gene>
<dbReference type="AlphaFoldDB" id="A0A8X7T5Z7"/>
<name>A0A8X7T5Z7_9BASI</name>
<evidence type="ECO:0000313" key="2">
    <source>
        <dbReference type="Proteomes" id="UP000078113"/>
    </source>
</evidence>
<proteinExistence type="predicted"/>
<keyword evidence="2" id="KW-1185">Reference proteome</keyword>
<sequence>MTEECQLISIGTHRFARKKDVDAANEAKLRKLEGDTTDYLAHDSFSNFEEFEFNRYLDSTNAPKKLTLKKNSQVVFLKGDSARGEFIKPGTHGVTTGLADATKWEKVQAVAKELEPRAYTVTVRVHVAEV</sequence>